<dbReference type="InterPro" id="IPR016162">
    <property type="entry name" value="Ald_DH_N"/>
</dbReference>
<sequence length="191" mass="21319">MNILFYWRFSRAARRYSVLRAMPKALAVLLIIGGEFVEPLGGQYFMNTSPVNGSDIAQFPRSDTRDIDAALDAAHRAADAWGKTSVQHRSNLLLQMADRIEANLEYLAVAESWDNGKPIRETLNADLPLAVDHFRYFAGCLRAQEGGVAEIDEKTVAYHFHEPLGVVGQIIPWNFPLLMARVETRARTGCG</sequence>
<dbReference type="InterPro" id="IPR015590">
    <property type="entry name" value="Aldehyde_DH_dom"/>
</dbReference>
<dbReference type="PANTHER" id="PTHR43111:SF1">
    <property type="entry name" value="ALDEHYDE DEHYDROGENASE B-RELATED"/>
    <property type="match status" value="1"/>
</dbReference>
<keyword evidence="1" id="KW-0560">Oxidoreductase</keyword>
<dbReference type="PANTHER" id="PTHR43111">
    <property type="entry name" value="ALDEHYDE DEHYDROGENASE B-RELATED"/>
    <property type="match status" value="1"/>
</dbReference>
<dbReference type="SUPFAM" id="SSF53720">
    <property type="entry name" value="ALDH-like"/>
    <property type="match status" value="1"/>
</dbReference>
<protein>
    <submittedName>
        <fullName evidence="3">Putative truncated aldehyde dehydrogenase</fullName>
    </submittedName>
</protein>
<name>Q93C59_YERPU</name>
<proteinExistence type="predicted"/>
<accession>Q93C59</accession>
<dbReference type="AlphaFoldDB" id="Q93C59"/>
<dbReference type="EMBL" id="AF414083">
    <property type="protein sequence ID" value="AAL02235.1"/>
    <property type="molecule type" value="Genomic_DNA"/>
</dbReference>
<dbReference type="GO" id="GO:0016491">
    <property type="term" value="F:oxidoreductase activity"/>
    <property type="evidence" value="ECO:0007669"/>
    <property type="project" value="UniProtKB-KW"/>
</dbReference>
<evidence type="ECO:0000259" key="2">
    <source>
        <dbReference type="Pfam" id="PF00171"/>
    </source>
</evidence>
<feature type="domain" description="Aldehyde dehydrogenase" evidence="2">
    <location>
        <begin position="44"/>
        <end position="181"/>
    </location>
</feature>
<reference evidence="3" key="1">
    <citation type="journal article" date="2002" name="J. Bacteriol.">
        <title>The superantigen gene ypm is located in an unstable chromosomal locus of Yersinia pseudotuberculosis.</title>
        <authorList>
            <person name="Carnoy C."/>
            <person name="Floquet S."/>
            <person name="Marceau M."/>
            <person name="Sebbane F."/>
            <person name="Haentjens-Herwegh S."/>
            <person name="Devalckenaere A."/>
            <person name="Simonet M."/>
        </authorList>
    </citation>
    <scope>NUCLEOTIDE SEQUENCE</scope>
    <source>
        <strain evidence="3">YPT1</strain>
    </source>
</reference>
<dbReference type="Pfam" id="PF00171">
    <property type="entry name" value="Aldedh"/>
    <property type="match status" value="1"/>
</dbReference>
<dbReference type="InterPro" id="IPR016161">
    <property type="entry name" value="Ald_DH/histidinol_DH"/>
</dbReference>
<evidence type="ECO:0000313" key="3">
    <source>
        <dbReference type="EMBL" id="AAL02235.1"/>
    </source>
</evidence>
<dbReference type="Gene3D" id="3.40.605.10">
    <property type="entry name" value="Aldehyde Dehydrogenase, Chain A, domain 1"/>
    <property type="match status" value="1"/>
</dbReference>
<organism evidence="3">
    <name type="scientific">Yersinia pseudotuberculosis</name>
    <dbReference type="NCBI Taxonomy" id="633"/>
    <lineage>
        <taxon>Bacteria</taxon>
        <taxon>Pseudomonadati</taxon>
        <taxon>Pseudomonadota</taxon>
        <taxon>Gammaproteobacteria</taxon>
        <taxon>Enterobacterales</taxon>
        <taxon>Yersiniaceae</taxon>
        <taxon>Yersinia</taxon>
    </lineage>
</organism>
<evidence type="ECO:0000256" key="1">
    <source>
        <dbReference type="ARBA" id="ARBA00023002"/>
    </source>
</evidence>